<keyword evidence="6 9" id="KW-0472">Membrane</keyword>
<dbReference type="EMBL" id="VAWE01000001">
    <property type="protein sequence ID" value="TLQ42025.1"/>
    <property type="molecule type" value="Genomic_DNA"/>
</dbReference>
<feature type="transmembrane region" description="Helical" evidence="9">
    <location>
        <begin position="152"/>
        <end position="173"/>
    </location>
</feature>
<keyword evidence="5 9" id="KW-1133">Transmembrane helix</keyword>
<keyword evidence="4 9" id="KW-0812">Transmembrane</keyword>
<organism evidence="11 12">
    <name type="scientific">Streptomyces marianii</name>
    <dbReference type="NCBI Taxonomy" id="1817406"/>
    <lineage>
        <taxon>Bacteria</taxon>
        <taxon>Bacillati</taxon>
        <taxon>Actinomycetota</taxon>
        <taxon>Actinomycetes</taxon>
        <taxon>Kitasatosporales</taxon>
        <taxon>Streptomycetaceae</taxon>
        <taxon>Streptomyces</taxon>
    </lineage>
</organism>
<feature type="transmembrane region" description="Helical" evidence="9">
    <location>
        <begin position="95"/>
        <end position="112"/>
    </location>
</feature>
<dbReference type="GO" id="GO:0005886">
    <property type="term" value="C:plasma membrane"/>
    <property type="evidence" value="ECO:0007669"/>
    <property type="project" value="UniProtKB-SubCell"/>
</dbReference>
<accession>A0A5R9DZ37</accession>
<feature type="transmembrane region" description="Helical" evidence="9">
    <location>
        <begin position="247"/>
        <end position="264"/>
    </location>
</feature>
<name>A0A5R9DZ37_9ACTN</name>
<keyword evidence="12" id="KW-1185">Reference proteome</keyword>
<evidence type="ECO:0000256" key="3">
    <source>
        <dbReference type="ARBA" id="ARBA00022475"/>
    </source>
</evidence>
<evidence type="ECO:0000256" key="1">
    <source>
        <dbReference type="ARBA" id="ARBA00004651"/>
    </source>
</evidence>
<dbReference type="InterPro" id="IPR011701">
    <property type="entry name" value="MFS"/>
</dbReference>
<evidence type="ECO:0000256" key="4">
    <source>
        <dbReference type="ARBA" id="ARBA00022692"/>
    </source>
</evidence>
<dbReference type="RefSeq" id="WP_138051436.1">
    <property type="nucleotide sequence ID" value="NZ_VAWE01000001.1"/>
</dbReference>
<feature type="transmembrane region" description="Helical" evidence="9">
    <location>
        <begin position="314"/>
        <end position="340"/>
    </location>
</feature>
<evidence type="ECO:0000313" key="11">
    <source>
        <dbReference type="EMBL" id="TLQ42025.1"/>
    </source>
</evidence>
<dbReference type="OrthoDB" id="4484751at2"/>
<keyword evidence="7" id="KW-0046">Antibiotic resistance</keyword>
<feature type="transmembrane region" description="Helical" evidence="9">
    <location>
        <begin position="29"/>
        <end position="52"/>
    </location>
</feature>
<dbReference type="GO" id="GO:0022857">
    <property type="term" value="F:transmembrane transporter activity"/>
    <property type="evidence" value="ECO:0007669"/>
    <property type="project" value="InterPro"/>
</dbReference>
<feature type="transmembrane region" description="Helical" evidence="9">
    <location>
        <begin position="464"/>
        <end position="483"/>
    </location>
</feature>
<feature type="transmembrane region" description="Helical" evidence="9">
    <location>
        <begin position="118"/>
        <end position="140"/>
    </location>
</feature>
<feature type="transmembrane region" description="Helical" evidence="9">
    <location>
        <begin position="217"/>
        <end position="235"/>
    </location>
</feature>
<feature type="transmembrane region" description="Helical" evidence="9">
    <location>
        <begin position="380"/>
        <end position="405"/>
    </location>
</feature>
<dbReference type="GO" id="GO:0046677">
    <property type="term" value="P:response to antibiotic"/>
    <property type="evidence" value="ECO:0007669"/>
    <property type="project" value="UniProtKB-KW"/>
</dbReference>
<proteinExistence type="predicted"/>
<evidence type="ECO:0000256" key="7">
    <source>
        <dbReference type="ARBA" id="ARBA00023251"/>
    </source>
</evidence>
<feature type="transmembrane region" description="Helical" evidence="9">
    <location>
        <begin position="284"/>
        <end position="308"/>
    </location>
</feature>
<gene>
    <name evidence="11" type="ORF">FEF34_00965</name>
</gene>
<reference evidence="11 12" key="1">
    <citation type="submission" date="2019-05" db="EMBL/GenBank/DDBJ databases">
        <title>Streptomyces marianii sp. nov., a novel marine actinomycete from southern coast of India.</title>
        <authorList>
            <person name="Iniyan A.M."/>
            <person name="Wink J."/>
            <person name="Ramprasad E."/>
            <person name="Ramana C.V."/>
            <person name="Bunk B."/>
            <person name="Sproer C."/>
            <person name="Joseph F.-J.R.S."/>
            <person name="Vincent S.G.P."/>
        </authorList>
    </citation>
    <scope>NUCLEOTIDE SEQUENCE [LARGE SCALE GENOMIC DNA]</scope>
    <source>
        <strain evidence="11 12">ICN19</strain>
    </source>
</reference>
<evidence type="ECO:0000259" key="10">
    <source>
        <dbReference type="PROSITE" id="PS50850"/>
    </source>
</evidence>
<dbReference type="AlphaFoldDB" id="A0A5R9DZ37"/>
<evidence type="ECO:0000256" key="6">
    <source>
        <dbReference type="ARBA" id="ARBA00023136"/>
    </source>
</evidence>
<dbReference type="PANTHER" id="PTHR42718">
    <property type="entry name" value="MAJOR FACILITATOR SUPERFAMILY MULTIDRUG TRANSPORTER MFSC"/>
    <property type="match status" value="1"/>
</dbReference>
<feature type="transmembrane region" description="Helical" evidence="9">
    <location>
        <begin position="185"/>
        <end position="205"/>
    </location>
</feature>
<keyword evidence="2" id="KW-0813">Transport</keyword>
<dbReference type="InterPro" id="IPR036259">
    <property type="entry name" value="MFS_trans_sf"/>
</dbReference>
<dbReference type="CDD" id="cd17504">
    <property type="entry name" value="MFS_MMR_MDR_like"/>
    <property type="match status" value="1"/>
</dbReference>
<feature type="transmembrane region" description="Helical" evidence="9">
    <location>
        <begin position="352"/>
        <end position="374"/>
    </location>
</feature>
<protein>
    <submittedName>
        <fullName evidence="11">MFS transporter</fullName>
    </submittedName>
</protein>
<evidence type="ECO:0000256" key="9">
    <source>
        <dbReference type="SAM" id="Phobius"/>
    </source>
</evidence>
<comment type="caution">
    <text evidence="11">The sequence shown here is derived from an EMBL/GenBank/DDBJ whole genome shotgun (WGS) entry which is preliminary data.</text>
</comment>
<comment type="subcellular location">
    <subcellularLocation>
        <location evidence="1">Cell membrane</location>
        <topology evidence="1">Multi-pass membrane protein</topology>
    </subcellularLocation>
</comment>
<feature type="region of interest" description="Disordered" evidence="8">
    <location>
        <begin position="491"/>
        <end position="516"/>
    </location>
</feature>
<evidence type="ECO:0000256" key="8">
    <source>
        <dbReference type="SAM" id="MobiDB-lite"/>
    </source>
</evidence>
<sequence length="516" mass="52824">MRAPASVTDPAREKPVTPSLPVAQKRRGLVLTLGLAAMVVSMMQTLVVPILGTIQSELGTTTAGVSWVTTATLLSAAVFTPLFGRLGDQRGVKPTLIGVLVLMVAGSVLAAATSSLPLLILARVLQGAATAIFPLALTVLREEVEPARLPGAMSLVSGTLAFGSGLALVGAGLLTQGADPDYHRVFWMATALAVVALAAVAVVVPDSRNRTGGRTDWPGAAVLALTLVQLLLPISQGHAWGWTSARTLTLFAGAAVTAVVWVVIERTVREPMVDMRMFVHRPVLFSNIAGLLVGFALFFLFIGVSYLVQTPGDIAGYGFGASVLDASVVYLLPAALVSLIGAQFGGTLVRRLGAPGTLAASACFGFIGFAWLTLAHDSTAWVIVAGMLVGLAASFGYAAMPALIVMGVPPHQSGIANGINSISRSAGSAIGSAVITSLLASQTIDNLPPGVPALPTESRYTLSFALAGLAFALVLVVAIALATRRSPWPSIVSPTEEKATAPGADEGASEPTGVAS</sequence>
<feature type="domain" description="Major facilitator superfamily (MFS) profile" evidence="10">
    <location>
        <begin position="29"/>
        <end position="486"/>
    </location>
</feature>
<dbReference type="PROSITE" id="PS50850">
    <property type="entry name" value="MFS"/>
    <property type="match status" value="1"/>
</dbReference>
<evidence type="ECO:0000256" key="5">
    <source>
        <dbReference type="ARBA" id="ARBA00022989"/>
    </source>
</evidence>
<evidence type="ECO:0000256" key="2">
    <source>
        <dbReference type="ARBA" id="ARBA00022448"/>
    </source>
</evidence>
<feature type="transmembrane region" description="Helical" evidence="9">
    <location>
        <begin position="426"/>
        <end position="444"/>
    </location>
</feature>
<dbReference type="Gene3D" id="1.20.1250.20">
    <property type="entry name" value="MFS general substrate transporter like domains"/>
    <property type="match status" value="1"/>
</dbReference>
<dbReference type="Pfam" id="PF07690">
    <property type="entry name" value="MFS_1"/>
    <property type="match status" value="1"/>
</dbReference>
<evidence type="ECO:0000313" key="12">
    <source>
        <dbReference type="Proteomes" id="UP000305921"/>
    </source>
</evidence>
<feature type="transmembrane region" description="Helical" evidence="9">
    <location>
        <begin position="64"/>
        <end position="83"/>
    </location>
</feature>
<dbReference type="SUPFAM" id="SSF103473">
    <property type="entry name" value="MFS general substrate transporter"/>
    <property type="match status" value="1"/>
</dbReference>
<dbReference type="Proteomes" id="UP000305921">
    <property type="component" value="Unassembled WGS sequence"/>
</dbReference>
<dbReference type="PANTHER" id="PTHR42718:SF46">
    <property type="entry name" value="BLR6921 PROTEIN"/>
    <property type="match status" value="1"/>
</dbReference>
<dbReference type="InterPro" id="IPR020846">
    <property type="entry name" value="MFS_dom"/>
</dbReference>
<keyword evidence="3" id="KW-1003">Cell membrane</keyword>